<sequence>MSTFKTGPECDRSLALSRAAFLRQRWVLCRLFEIVLHNGRAGSRNAAALAYAPRRRRPRPARFSVRHRFPNGSRSRKAHSKRPFIGLVHAIKRTTDAHKPRGIRLLVS</sequence>
<evidence type="ECO:0000313" key="3">
    <source>
        <dbReference type="Proteomes" id="UP000299102"/>
    </source>
</evidence>
<feature type="region of interest" description="Disordered" evidence="1">
    <location>
        <begin position="58"/>
        <end position="80"/>
    </location>
</feature>
<protein>
    <submittedName>
        <fullName evidence="2">Uncharacterized protein</fullName>
    </submittedName>
</protein>
<dbReference type="AlphaFoldDB" id="A0A4C1UWM1"/>
<dbReference type="Proteomes" id="UP000299102">
    <property type="component" value="Unassembled WGS sequence"/>
</dbReference>
<evidence type="ECO:0000313" key="2">
    <source>
        <dbReference type="EMBL" id="GBP30417.1"/>
    </source>
</evidence>
<evidence type="ECO:0000256" key="1">
    <source>
        <dbReference type="SAM" id="MobiDB-lite"/>
    </source>
</evidence>
<keyword evidence="3" id="KW-1185">Reference proteome</keyword>
<dbReference type="EMBL" id="BGZK01000233">
    <property type="protein sequence ID" value="GBP30417.1"/>
    <property type="molecule type" value="Genomic_DNA"/>
</dbReference>
<gene>
    <name evidence="2" type="ORF">EVAR_20867_1</name>
</gene>
<organism evidence="2 3">
    <name type="scientific">Eumeta variegata</name>
    <name type="common">Bagworm moth</name>
    <name type="synonym">Eumeta japonica</name>
    <dbReference type="NCBI Taxonomy" id="151549"/>
    <lineage>
        <taxon>Eukaryota</taxon>
        <taxon>Metazoa</taxon>
        <taxon>Ecdysozoa</taxon>
        <taxon>Arthropoda</taxon>
        <taxon>Hexapoda</taxon>
        <taxon>Insecta</taxon>
        <taxon>Pterygota</taxon>
        <taxon>Neoptera</taxon>
        <taxon>Endopterygota</taxon>
        <taxon>Lepidoptera</taxon>
        <taxon>Glossata</taxon>
        <taxon>Ditrysia</taxon>
        <taxon>Tineoidea</taxon>
        <taxon>Psychidae</taxon>
        <taxon>Oiketicinae</taxon>
        <taxon>Eumeta</taxon>
    </lineage>
</organism>
<reference evidence="2 3" key="1">
    <citation type="journal article" date="2019" name="Commun. Biol.">
        <title>The bagworm genome reveals a unique fibroin gene that provides high tensile strength.</title>
        <authorList>
            <person name="Kono N."/>
            <person name="Nakamura H."/>
            <person name="Ohtoshi R."/>
            <person name="Tomita M."/>
            <person name="Numata K."/>
            <person name="Arakawa K."/>
        </authorList>
    </citation>
    <scope>NUCLEOTIDE SEQUENCE [LARGE SCALE GENOMIC DNA]</scope>
</reference>
<name>A0A4C1UWM1_EUMVA</name>
<comment type="caution">
    <text evidence="2">The sequence shown here is derived from an EMBL/GenBank/DDBJ whole genome shotgun (WGS) entry which is preliminary data.</text>
</comment>
<accession>A0A4C1UWM1</accession>
<proteinExistence type="predicted"/>